<gene>
    <name evidence="2" type="ORF">AFUS01_LOCUS39505</name>
</gene>
<keyword evidence="3" id="KW-1185">Reference proteome</keyword>
<organism evidence="2 3">
    <name type="scientific">Allacma fusca</name>
    <dbReference type="NCBI Taxonomy" id="39272"/>
    <lineage>
        <taxon>Eukaryota</taxon>
        <taxon>Metazoa</taxon>
        <taxon>Ecdysozoa</taxon>
        <taxon>Arthropoda</taxon>
        <taxon>Hexapoda</taxon>
        <taxon>Collembola</taxon>
        <taxon>Symphypleona</taxon>
        <taxon>Sminthuridae</taxon>
        <taxon>Allacma</taxon>
    </lineage>
</organism>
<dbReference type="PANTHER" id="PTHR47331">
    <property type="entry name" value="PHD-TYPE DOMAIN-CONTAINING PROTEIN"/>
    <property type="match status" value="1"/>
</dbReference>
<protein>
    <recommendedName>
        <fullName evidence="1">Integrase catalytic domain-containing protein</fullName>
    </recommendedName>
</protein>
<dbReference type="Proteomes" id="UP000708208">
    <property type="component" value="Unassembled WGS sequence"/>
</dbReference>
<comment type="caution">
    <text evidence="2">The sequence shown here is derived from an EMBL/GenBank/DDBJ whole genome shotgun (WGS) entry which is preliminary data.</text>
</comment>
<dbReference type="AlphaFoldDB" id="A0A8J2PH08"/>
<evidence type="ECO:0000313" key="3">
    <source>
        <dbReference type="Proteomes" id="UP000708208"/>
    </source>
</evidence>
<sequence>MHLEMVSDLTSEAFISCLHRFVFRRGKPTEIFSDNGSNFVGADRELKEFLQLIASNETNTRITQELLKDGIKLNSNPPTEPHMGGIWEAGIKSVKCHLERIMGNNSFTFEELTTFVT</sequence>
<dbReference type="PROSITE" id="PS50994">
    <property type="entry name" value="INTEGRASE"/>
    <property type="match status" value="1"/>
</dbReference>
<dbReference type="OrthoDB" id="5984724at2759"/>
<dbReference type="InterPro" id="IPR001584">
    <property type="entry name" value="Integrase_cat-core"/>
</dbReference>
<reference evidence="2" key="1">
    <citation type="submission" date="2021-06" db="EMBL/GenBank/DDBJ databases">
        <authorList>
            <person name="Hodson N. C."/>
            <person name="Mongue J. A."/>
            <person name="Jaron S. K."/>
        </authorList>
    </citation>
    <scope>NUCLEOTIDE SEQUENCE</scope>
</reference>
<evidence type="ECO:0000259" key="1">
    <source>
        <dbReference type="PROSITE" id="PS50994"/>
    </source>
</evidence>
<name>A0A8J2PH08_9HEXA</name>
<dbReference type="EMBL" id="CAJVCH010552399">
    <property type="protein sequence ID" value="CAG7829648.1"/>
    <property type="molecule type" value="Genomic_DNA"/>
</dbReference>
<accession>A0A8J2PH08</accession>
<feature type="domain" description="Integrase catalytic" evidence="1">
    <location>
        <begin position="1"/>
        <end position="117"/>
    </location>
</feature>
<proteinExistence type="predicted"/>
<evidence type="ECO:0000313" key="2">
    <source>
        <dbReference type="EMBL" id="CAG7829648.1"/>
    </source>
</evidence>
<dbReference type="GO" id="GO:0015074">
    <property type="term" value="P:DNA integration"/>
    <property type="evidence" value="ECO:0007669"/>
    <property type="project" value="InterPro"/>
</dbReference>